<dbReference type="PANTHER" id="PTHR42791">
    <property type="entry name" value="GNAT FAMILY ACETYLTRANSFERASE"/>
    <property type="match status" value="1"/>
</dbReference>
<dbReference type="EMBL" id="ML769547">
    <property type="protein sequence ID" value="KAE9394587.1"/>
    <property type="molecule type" value="Genomic_DNA"/>
</dbReference>
<feature type="non-terminal residue" evidence="2">
    <location>
        <position position="1"/>
    </location>
</feature>
<dbReference type="Gene3D" id="3.40.630.30">
    <property type="match status" value="1"/>
</dbReference>
<sequence length="184" mass="20711">FLPDIAIKALVGGNWDIQADYWRSLIRAGLLEGRVYVVKNEKNEIVSIGVWYEAGNDLFQTDAQRALGFNDFFAKLTPETQEWWNECGKVMGDVSKKAWTKEDKAHRWWCVNLATDPEYQGRGYATGIVERVEKDAKANGCTLGLATVPEVNVQKYLAMGFRERANGAMPSPTGDFTVHMFSKP</sequence>
<evidence type="ECO:0000313" key="2">
    <source>
        <dbReference type="EMBL" id="KAE9394587.1"/>
    </source>
</evidence>
<dbReference type="InterPro" id="IPR000182">
    <property type="entry name" value="GNAT_dom"/>
</dbReference>
<dbReference type="CDD" id="cd04301">
    <property type="entry name" value="NAT_SF"/>
    <property type="match status" value="1"/>
</dbReference>
<gene>
    <name evidence="2" type="ORF">BT96DRAFT_827522</name>
</gene>
<dbReference type="Proteomes" id="UP000799118">
    <property type="component" value="Unassembled WGS sequence"/>
</dbReference>
<organism evidence="2 3">
    <name type="scientific">Gymnopus androsaceus JB14</name>
    <dbReference type="NCBI Taxonomy" id="1447944"/>
    <lineage>
        <taxon>Eukaryota</taxon>
        <taxon>Fungi</taxon>
        <taxon>Dikarya</taxon>
        <taxon>Basidiomycota</taxon>
        <taxon>Agaricomycotina</taxon>
        <taxon>Agaricomycetes</taxon>
        <taxon>Agaricomycetidae</taxon>
        <taxon>Agaricales</taxon>
        <taxon>Marasmiineae</taxon>
        <taxon>Omphalotaceae</taxon>
        <taxon>Gymnopus</taxon>
    </lineage>
</organism>
<name>A0A6A4HBH6_9AGAR</name>
<dbReference type="PANTHER" id="PTHR42791:SF1">
    <property type="entry name" value="N-ACETYLTRANSFERASE DOMAIN-CONTAINING PROTEIN"/>
    <property type="match status" value="1"/>
</dbReference>
<dbReference type="SUPFAM" id="SSF55729">
    <property type="entry name" value="Acyl-CoA N-acyltransferases (Nat)"/>
    <property type="match status" value="1"/>
</dbReference>
<evidence type="ECO:0000259" key="1">
    <source>
        <dbReference type="PROSITE" id="PS51186"/>
    </source>
</evidence>
<dbReference type="AlphaFoldDB" id="A0A6A4HBH6"/>
<keyword evidence="3" id="KW-1185">Reference proteome</keyword>
<dbReference type="OrthoDB" id="61113at2759"/>
<reference evidence="2" key="1">
    <citation type="journal article" date="2019" name="Environ. Microbiol.">
        <title>Fungal ecological strategies reflected in gene transcription - a case study of two litter decomposers.</title>
        <authorList>
            <person name="Barbi F."/>
            <person name="Kohler A."/>
            <person name="Barry K."/>
            <person name="Baskaran P."/>
            <person name="Daum C."/>
            <person name="Fauchery L."/>
            <person name="Ihrmark K."/>
            <person name="Kuo A."/>
            <person name="LaButti K."/>
            <person name="Lipzen A."/>
            <person name="Morin E."/>
            <person name="Grigoriev I.V."/>
            <person name="Henrissat B."/>
            <person name="Lindahl B."/>
            <person name="Martin F."/>
        </authorList>
    </citation>
    <scope>NUCLEOTIDE SEQUENCE</scope>
    <source>
        <strain evidence="2">JB14</strain>
    </source>
</reference>
<protein>
    <recommendedName>
        <fullName evidence="1">N-acetyltransferase domain-containing protein</fullName>
    </recommendedName>
</protein>
<evidence type="ECO:0000313" key="3">
    <source>
        <dbReference type="Proteomes" id="UP000799118"/>
    </source>
</evidence>
<dbReference type="Pfam" id="PF00583">
    <property type="entry name" value="Acetyltransf_1"/>
    <property type="match status" value="1"/>
</dbReference>
<dbReference type="InterPro" id="IPR052523">
    <property type="entry name" value="Trichothecene_AcTrans"/>
</dbReference>
<proteinExistence type="predicted"/>
<dbReference type="GO" id="GO:0016747">
    <property type="term" value="F:acyltransferase activity, transferring groups other than amino-acyl groups"/>
    <property type="evidence" value="ECO:0007669"/>
    <property type="project" value="InterPro"/>
</dbReference>
<dbReference type="InterPro" id="IPR016181">
    <property type="entry name" value="Acyl_CoA_acyltransferase"/>
</dbReference>
<feature type="domain" description="N-acetyltransferase" evidence="1">
    <location>
        <begin position="1"/>
        <end position="184"/>
    </location>
</feature>
<dbReference type="PROSITE" id="PS51186">
    <property type="entry name" value="GNAT"/>
    <property type="match status" value="1"/>
</dbReference>
<accession>A0A6A4HBH6</accession>